<dbReference type="AlphaFoldDB" id="A0A1H7NLQ4"/>
<proteinExistence type="predicted"/>
<accession>A0A1H7NLQ4</accession>
<feature type="transmembrane region" description="Helical" evidence="1">
    <location>
        <begin position="26"/>
        <end position="46"/>
    </location>
</feature>
<sequence length="203" mass="23691">MAKTKVREILQSEESNKEKFSYLWGYYKWHVILGLFALLVSGYLLVDWINRPITYFHLTVLAPEVDFDEEEPLSQELNRLLEPEGANETAYASFTPHGQMAERFTAQFTAGEYDVILMDDFSFEEYSEYDTMQEFRLSGLDDDDYYQPDHYDNPVGVDSSVIPLLQEYRTTDDLIMVIPGNTTRRDAVVEFFATQGFEFEFID</sequence>
<dbReference type="OrthoDB" id="1925387at2"/>
<evidence type="ECO:0000313" key="2">
    <source>
        <dbReference type="EMBL" id="SEL23898.1"/>
    </source>
</evidence>
<keyword evidence="3" id="KW-1185">Reference proteome</keyword>
<organism evidence="2 3">
    <name type="scientific">Alkalibacterium pelagium</name>
    <dbReference type="NCBI Taxonomy" id="426702"/>
    <lineage>
        <taxon>Bacteria</taxon>
        <taxon>Bacillati</taxon>
        <taxon>Bacillota</taxon>
        <taxon>Bacilli</taxon>
        <taxon>Lactobacillales</taxon>
        <taxon>Carnobacteriaceae</taxon>
        <taxon>Alkalibacterium</taxon>
    </lineage>
</organism>
<evidence type="ECO:0008006" key="4">
    <source>
        <dbReference type="Google" id="ProtNLM"/>
    </source>
</evidence>
<reference evidence="3" key="1">
    <citation type="submission" date="2016-10" db="EMBL/GenBank/DDBJ databases">
        <authorList>
            <person name="Varghese N."/>
            <person name="Submissions S."/>
        </authorList>
    </citation>
    <scope>NUCLEOTIDE SEQUENCE [LARGE SCALE GENOMIC DNA]</scope>
    <source>
        <strain evidence="3">DSM 19183</strain>
    </source>
</reference>
<keyword evidence="1" id="KW-0812">Transmembrane</keyword>
<evidence type="ECO:0000313" key="3">
    <source>
        <dbReference type="Proteomes" id="UP000199081"/>
    </source>
</evidence>
<gene>
    <name evidence="2" type="ORF">SAMN04488099_11514</name>
</gene>
<dbReference type="STRING" id="426702.SAMN04488099_11514"/>
<protein>
    <recommendedName>
        <fullName evidence="4">Extracellular solute-binding protein</fullName>
    </recommendedName>
</protein>
<evidence type="ECO:0000256" key="1">
    <source>
        <dbReference type="SAM" id="Phobius"/>
    </source>
</evidence>
<name>A0A1H7NLQ4_9LACT</name>
<dbReference type="Proteomes" id="UP000199081">
    <property type="component" value="Unassembled WGS sequence"/>
</dbReference>
<keyword evidence="1" id="KW-0472">Membrane</keyword>
<dbReference type="EMBL" id="FNZU01000015">
    <property type="protein sequence ID" value="SEL23898.1"/>
    <property type="molecule type" value="Genomic_DNA"/>
</dbReference>
<dbReference type="RefSeq" id="WP_091482552.1">
    <property type="nucleotide sequence ID" value="NZ_BJYC01000018.1"/>
</dbReference>
<keyword evidence="1" id="KW-1133">Transmembrane helix</keyword>